<name>A0A4Y9XPV2_9APHY</name>
<evidence type="ECO:0000256" key="1">
    <source>
        <dbReference type="SAM" id="MobiDB-lite"/>
    </source>
</evidence>
<dbReference type="AlphaFoldDB" id="A0A4Y9XPV2"/>
<dbReference type="Proteomes" id="UP000298390">
    <property type="component" value="Unassembled WGS sequence"/>
</dbReference>
<accession>A0A4Y9XPV2</accession>
<feature type="non-terminal residue" evidence="2">
    <location>
        <position position="54"/>
    </location>
</feature>
<sequence length="54" mass="5958">MPFYSAARYVEGFPASSSHAKSSKVALDNPGPHPPTWSFNMPGFVNPTYEQKDL</sequence>
<gene>
    <name evidence="2" type="ORF">EVJ58_g11006</name>
</gene>
<evidence type="ECO:0000313" key="3">
    <source>
        <dbReference type="Proteomes" id="UP000298390"/>
    </source>
</evidence>
<reference evidence="2 3" key="1">
    <citation type="submission" date="2019-01" db="EMBL/GenBank/DDBJ databases">
        <title>Genome sequencing of the rare red list fungi Fomitopsis rosea.</title>
        <authorList>
            <person name="Buettner E."/>
            <person name="Kellner H."/>
        </authorList>
    </citation>
    <scope>NUCLEOTIDE SEQUENCE [LARGE SCALE GENOMIC DNA]</scope>
    <source>
        <strain evidence="2 3">DSM 105464</strain>
    </source>
</reference>
<dbReference type="EMBL" id="SEKV01001461">
    <property type="protein sequence ID" value="TFY50539.1"/>
    <property type="molecule type" value="Genomic_DNA"/>
</dbReference>
<feature type="region of interest" description="Disordered" evidence="1">
    <location>
        <begin position="13"/>
        <end position="54"/>
    </location>
</feature>
<feature type="compositionally biased region" description="Low complexity" evidence="1">
    <location>
        <begin position="15"/>
        <end position="24"/>
    </location>
</feature>
<comment type="caution">
    <text evidence="2">The sequence shown here is derived from an EMBL/GenBank/DDBJ whole genome shotgun (WGS) entry which is preliminary data.</text>
</comment>
<protein>
    <submittedName>
        <fullName evidence="2">Uncharacterized protein</fullName>
    </submittedName>
</protein>
<organism evidence="2 3">
    <name type="scientific">Rhodofomes roseus</name>
    <dbReference type="NCBI Taxonomy" id="34475"/>
    <lineage>
        <taxon>Eukaryota</taxon>
        <taxon>Fungi</taxon>
        <taxon>Dikarya</taxon>
        <taxon>Basidiomycota</taxon>
        <taxon>Agaricomycotina</taxon>
        <taxon>Agaricomycetes</taxon>
        <taxon>Polyporales</taxon>
        <taxon>Rhodofomes</taxon>
    </lineage>
</organism>
<evidence type="ECO:0000313" key="2">
    <source>
        <dbReference type="EMBL" id="TFY50539.1"/>
    </source>
</evidence>
<proteinExistence type="predicted"/>